<keyword evidence="1" id="KW-0812">Transmembrane</keyword>
<reference evidence="2 3" key="1">
    <citation type="submission" date="2017-06" db="EMBL/GenBank/DDBJ databases">
        <title>Sequencing and comparative analysis of myxobacterial genomes.</title>
        <authorList>
            <person name="Rupp O."/>
            <person name="Goesmann A."/>
            <person name="Sogaard-Andersen L."/>
        </authorList>
    </citation>
    <scope>NUCLEOTIDE SEQUENCE [LARGE SCALE GENOMIC DNA]</scope>
    <source>
        <strain evidence="2 3">DSM 52655</strain>
    </source>
</reference>
<proteinExistence type="predicted"/>
<feature type="transmembrane region" description="Helical" evidence="1">
    <location>
        <begin position="187"/>
        <end position="204"/>
    </location>
</feature>
<dbReference type="AlphaFoldDB" id="A0A250JKD2"/>
<keyword evidence="1" id="KW-0472">Membrane</keyword>
<dbReference type="KEGG" id="cfus:CYFUS_009571"/>
<keyword evidence="1" id="KW-1133">Transmembrane helix</keyword>
<accession>A0A250JKD2</accession>
<sequence>MIYPPVGWPFHRRAPGPPRLCGVQTPGHAVVNLALLGGYASPALAVPILVGAVLPDVPIAVLYLRERYVRGLSDERIWSESYQRPFWLNLIHGAHSLPLSLLGGVVALALGVAPLAAFFASVFLHALADFPLHVHDAHRHFLPFSHYRFISPISYWDVRYHGRAVALGEALLVLGVSAWLWPRVPGAARAGLAAVTVWYALNYWKSFLR</sequence>
<name>A0A250JKD2_9BACT</name>
<evidence type="ECO:0000256" key="1">
    <source>
        <dbReference type="SAM" id="Phobius"/>
    </source>
</evidence>
<evidence type="ECO:0000313" key="2">
    <source>
        <dbReference type="EMBL" id="ATB44090.1"/>
    </source>
</evidence>
<organism evidence="2 3">
    <name type="scientific">Cystobacter fuscus</name>
    <dbReference type="NCBI Taxonomy" id="43"/>
    <lineage>
        <taxon>Bacteria</taxon>
        <taxon>Pseudomonadati</taxon>
        <taxon>Myxococcota</taxon>
        <taxon>Myxococcia</taxon>
        <taxon>Myxococcales</taxon>
        <taxon>Cystobacterineae</taxon>
        <taxon>Archangiaceae</taxon>
        <taxon>Cystobacter</taxon>
    </lineage>
</organism>
<evidence type="ECO:0000313" key="3">
    <source>
        <dbReference type="Proteomes" id="UP000217257"/>
    </source>
</evidence>
<gene>
    <name evidence="2" type="ORF">CYFUS_009571</name>
</gene>
<dbReference type="Proteomes" id="UP000217257">
    <property type="component" value="Chromosome"/>
</dbReference>
<protein>
    <recommendedName>
        <fullName evidence="4">Metal-dependent hydrolase</fullName>
    </recommendedName>
</protein>
<dbReference type="EMBL" id="CP022098">
    <property type="protein sequence ID" value="ATB44090.1"/>
    <property type="molecule type" value="Genomic_DNA"/>
</dbReference>
<feature type="transmembrane region" description="Helical" evidence="1">
    <location>
        <begin position="44"/>
        <end position="65"/>
    </location>
</feature>
<evidence type="ECO:0008006" key="4">
    <source>
        <dbReference type="Google" id="ProtNLM"/>
    </source>
</evidence>